<sequence length="130" mass="13618">MSLGARGADGPTHRRPSRVDADPHPAEAPRWTTWFCLPEELPGQRNALLRTGLVVAAITAGIIAIAFLLSIGTAVLVLAIGLGSQFLCGLLGRIADARAEAARRSGEPGWPSRPDHQDRSAPSATDHPAG</sequence>
<dbReference type="EMBL" id="JAMTCK010000003">
    <property type="protein sequence ID" value="MCP2164448.1"/>
    <property type="molecule type" value="Genomic_DNA"/>
</dbReference>
<feature type="transmembrane region" description="Helical" evidence="2">
    <location>
        <begin position="75"/>
        <end position="95"/>
    </location>
</feature>
<accession>A0AAE3GAW9</accession>
<proteinExistence type="predicted"/>
<feature type="transmembrane region" description="Helical" evidence="2">
    <location>
        <begin position="47"/>
        <end position="69"/>
    </location>
</feature>
<evidence type="ECO:0000313" key="4">
    <source>
        <dbReference type="Proteomes" id="UP001206128"/>
    </source>
</evidence>
<keyword evidence="2" id="KW-1133">Transmembrane helix</keyword>
<keyword evidence="2" id="KW-0472">Membrane</keyword>
<keyword evidence="2" id="KW-0812">Transmembrane</keyword>
<comment type="caution">
    <text evidence="3">The sequence shown here is derived from an EMBL/GenBank/DDBJ whole genome shotgun (WGS) entry which is preliminary data.</text>
</comment>
<feature type="region of interest" description="Disordered" evidence="1">
    <location>
        <begin position="1"/>
        <end position="25"/>
    </location>
</feature>
<evidence type="ECO:0000313" key="3">
    <source>
        <dbReference type="EMBL" id="MCP2164448.1"/>
    </source>
</evidence>
<evidence type="ECO:0000256" key="2">
    <source>
        <dbReference type="SAM" id="Phobius"/>
    </source>
</evidence>
<dbReference type="Proteomes" id="UP001206128">
    <property type="component" value="Unassembled WGS sequence"/>
</dbReference>
<protein>
    <submittedName>
        <fullName evidence="3">Uncharacterized protein</fullName>
    </submittedName>
</protein>
<evidence type="ECO:0000256" key="1">
    <source>
        <dbReference type="SAM" id="MobiDB-lite"/>
    </source>
</evidence>
<keyword evidence="4" id="KW-1185">Reference proteome</keyword>
<reference evidence="3" key="1">
    <citation type="submission" date="2022-06" db="EMBL/GenBank/DDBJ databases">
        <title>Genomic Encyclopedia of Archaeal and Bacterial Type Strains, Phase II (KMG-II): from individual species to whole genera.</title>
        <authorList>
            <person name="Goeker M."/>
        </authorList>
    </citation>
    <scope>NUCLEOTIDE SEQUENCE</scope>
    <source>
        <strain evidence="3">DSM 43935</strain>
    </source>
</reference>
<gene>
    <name evidence="3" type="ORF">LX83_001288</name>
</gene>
<feature type="region of interest" description="Disordered" evidence="1">
    <location>
        <begin position="101"/>
        <end position="130"/>
    </location>
</feature>
<dbReference type="AlphaFoldDB" id="A0AAE3GAW9"/>
<dbReference type="RefSeq" id="WP_253768128.1">
    <property type="nucleotide sequence ID" value="NZ_JAMTCK010000003.1"/>
</dbReference>
<organism evidence="3 4">
    <name type="scientific">Goodfellowiella coeruleoviolacea</name>
    <dbReference type="NCBI Taxonomy" id="334858"/>
    <lineage>
        <taxon>Bacteria</taxon>
        <taxon>Bacillati</taxon>
        <taxon>Actinomycetota</taxon>
        <taxon>Actinomycetes</taxon>
        <taxon>Pseudonocardiales</taxon>
        <taxon>Pseudonocardiaceae</taxon>
        <taxon>Goodfellowiella</taxon>
    </lineage>
</organism>
<name>A0AAE3GAW9_9PSEU</name>